<reference evidence="2" key="1">
    <citation type="submission" date="2016-06" db="EMBL/GenBank/DDBJ databases">
        <title>Parallel loss of symbiosis genes in relatives of nitrogen-fixing non-legume Parasponia.</title>
        <authorList>
            <person name="Van Velzen R."/>
            <person name="Holmer R."/>
            <person name="Bu F."/>
            <person name="Rutten L."/>
            <person name="Van Zeijl A."/>
            <person name="Liu W."/>
            <person name="Santuari L."/>
            <person name="Cao Q."/>
            <person name="Sharma T."/>
            <person name="Shen D."/>
            <person name="Roswanjaya Y."/>
            <person name="Wardhani T."/>
            <person name="Kalhor M.S."/>
            <person name="Jansen J."/>
            <person name="Van den Hoogen J."/>
            <person name="Gungor B."/>
            <person name="Hartog M."/>
            <person name="Hontelez J."/>
            <person name="Verver J."/>
            <person name="Yang W.-C."/>
            <person name="Schijlen E."/>
            <person name="Repin R."/>
            <person name="Schilthuizen M."/>
            <person name="Schranz E."/>
            <person name="Heidstra R."/>
            <person name="Miyata K."/>
            <person name="Fedorova E."/>
            <person name="Kohlen W."/>
            <person name="Bisseling T."/>
            <person name="Smit S."/>
            <person name="Geurts R."/>
        </authorList>
    </citation>
    <scope>NUCLEOTIDE SEQUENCE [LARGE SCALE GENOMIC DNA]</scope>
    <source>
        <strain evidence="2">cv. WU1-14</strain>
    </source>
</reference>
<dbReference type="Proteomes" id="UP000237105">
    <property type="component" value="Unassembled WGS sequence"/>
</dbReference>
<gene>
    <name evidence="1" type="ORF">PanWU01x14_102070</name>
</gene>
<dbReference type="EMBL" id="JXTB01000070">
    <property type="protein sequence ID" value="PON67570.1"/>
    <property type="molecule type" value="Genomic_DNA"/>
</dbReference>
<evidence type="ECO:0000313" key="1">
    <source>
        <dbReference type="EMBL" id="PON67570.1"/>
    </source>
</evidence>
<accession>A0A2P5D2Q1</accession>
<keyword evidence="2" id="KW-1185">Reference proteome</keyword>
<name>A0A2P5D2Q1_PARAD</name>
<comment type="caution">
    <text evidence="1">The sequence shown here is derived from an EMBL/GenBank/DDBJ whole genome shotgun (WGS) entry which is preliminary data.</text>
</comment>
<proteinExistence type="predicted"/>
<evidence type="ECO:0000313" key="2">
    <source>
        <dbReference type="Proteomes" id="UP000237105"/>
    </source>
</evidence>
<sequence>MDIEQTRDSFEFHPFIDNRTKEEVSDLSTHTIKDHVAIDKEDYSRFLDDSSTEVIDVGSLEYSQLFVHDNLEEFDIEDKLDVSGLLSQEMNVIMIGNREVEFNNEKL</sequence>
<protein>
    <submittedName>
        <fullName evidence="1">Uncharacterized protein</fullName>
    </submittedName>
</protein>
<dbReference type="AlphaFoldDB" id="A0A2P5D2Q1"/>
<dbReference type="OrthoDB" id="10368514at2759"/>
<organism evidence="1 2">
    <name type="scientific">Parasponia andersonii</name>
    <name type="common">Sponia andersonii</name>
    <dbReference type="NCBI Taxonomy" id="3476"/>
    <lineage>
        <taxon>Eukaryota</taxon>
        <taxon>Viridiplantae</taxon>
        <taxon>Streptophyta</taxon>
        <taxon>Embryophyta</taxon>
        <taxon>Tracheophyta</taxon>
        <taxon>Spermatophyta</taxon>
        <taxon>Magnoliopsida</taxon>
        <taxon>eudicotyledons</taxon>
        <taxon>Gunneridae</taxon>
        <taxon>Pentapetalae</taxon>
        <taxon>rosids</taxon>
        <taxon>fabids</taxon>
        <taxon>Rosales</taxon>
        <taxon>Cannabaceae</taxon>
        <taxon>Parasponia</taxon>
    </lineage>
</organism>